<dbReference type="EMBL" id="JBHSPH010000001">
    <property type="protein sequence ID" value="MFC5860798.1"/>
    <property type="molecule type" value="Genomic_DNA"/>
</dbReference>
<evidence type="ECO:0000313" key="1">
    <source>
        <dbReference type="EMBL" id="MFC5860798.1"/>
    </source>
</evidence>
<dbReference type="Proteomes" id="UP001596091">
    <property type="component" value="Unassembled WGS sequence"/>
</dbReference>
<gene>
    <name evidence="1" type="ORF">ACFPT7_00670</name>
</gene>
<keyword evidence="2" id="KW-1185">Reference proteome</keyword>
<reference evidence="2" key="1">
    <citation type="journal article" date="2019" name="Int. J. Syst. Evol. Microbiol.">
        <title>The Global Catalogue of Microorganisms (GCM) 10K type strain sequencing project: providing services to taxonomists for standard genome sequencing and annotation.</title>
        <authorList>
            <consortium name="The Broad Institute Genomics Platform"/>
            <consortium name="The Broad Institute Genome Sequencing Center for Infectious Disease"/>
            <person name="Wu L."/>
            <person name="Ma J."/>
        </authorList>
    </citation>
    <scope>NUCLEOTIDE SEQUENCE [LARGE SCALE GENOMIC DNA]</scope>
    <source>
        <strain evidence="2">JCM 4087</strain>
    </source>
</reference>
<organism evidence="1 2">
    <name type="scientific">Acidicapsa dinghuensis</name>
    <dbReference type="NCBI Taxonomy" id="2218256"/>
    <lineage>
        <taxon>Bacteria</taxon>
        <taxon>Pseudomonadati</taxon>
        <taxon>Acidobacteriota</taxon>
        <taxon>Terriglobia</taxon>
        <taxon>Terriglobales</taxon>
        <taxon>Acidobacteriaceae</taxon>
        <taxon>Acidicapsa</taxon>
    </lineage>
</organism>
<comment type="caution">
    <text evidence="1">The sequence shown here is derived from an EMBL/GenBank/DDBJ whole genome shotgun (WGS) entry which is preliminary data.</text>
</comment>
<sequence length="200" mass="22188">MDNLPTPPSPDHRWTVQGPNILSSDNLGRIQQALSEDWIVGAHFYYCAGRGGEPIAFDNFDAMKSLITASRPGDLFILWSIAELRRKGLLLADCRRQQLETSNDSLLSTADLARIRTYLVESNLNEILCIVSGENSQLKVFWSDLDSSDWEPFLDACRHAAVLGGALCVLPFTKLDSPEFYLVNAKRPNENGETPLGGAY</sequence>
<dbReference type="RefSeq" id="WP_263335084.1">
    <property type="nucleotide sequence ID" value="NZ_JAGSYH010000002.1"/>
</dbReference>
<name>A0ABW1EBM7_9BACT</name>
<accession>A0ABW1EBM7</accession>
<protein>
    <submittedName>
        <fullName evidence="1">Uncharacterized protein</fullName>
    </submittedName>
</protein>
<evidence type="ECO:0000313" key="2">
    <source>
        <dbReference type="Proteomes" id="UP001596091"/>
    </source>
</evidence>
<proteinExistence type="predicted"/>